<organism evidence="1 2">
    <name type="scientific">Porites lobata</name>
    <dbReference type="NCBI Taxonomy" id="104759"/>
    <lineage>
        <taxon>Eukaryota</taxon>
        <taxon>Metazoa</taxon>
        <taxon>Cnidaria</taxon>
        <taxon>Anthozoa</taxon>
        <taxon>Hexacorallia</taxon>
        <taxon>Scleractinia</taxon>
        <taxon>Fungiina</taxon>
        <taxon>Poritidae</taxon>
        <taxon>Porites</taxon>
    </lineage>
</organism>
<evidence type="ECO:0000313" key="2">
    <source>
        <dbReference type="Proteomes" id="UP001159405"/>
    </source>
</evidence>
<reference evidence="1 2" key="1">
    <citation type="submission" date="2022-05" db="EMBL/GenBank/DDBJ databases">
        <authorList>
            <consortium name="Genoscope - CEA"/>
            <person name="William W."/>
        </authorList>
    </citation>
    <scope>NUCLEOTIDE SEQUENCE [LARGE SCALE GENOMIC DNA]</scope>
</reference>
<evidence type="ECO:0000313" key="1">
    <source>
        <dbReference type="EMBL" id="CAH3186925.1"/>
    </source>
</evidence>
<comment type="caution">
    <text evidence="1">The sequence shown here is derived from an EMBL/GenBank/DDBJ whole genome shotgun (WGS) entry which is preliminary data.</text>
</comment>
<dbReference type="Gene3D" id="1.10.720.30">
    <property type="entry name" value="SAP domain"/>
    <property type="match status" value="1"/>
</dbReference>
<dbReference type="EMBL" id="CALNXK010000512">
    <property type="protein sequence ID" value="CAH3186925.1"/>
    <property type="molecule type" value="Genomic_DNA"/>
</dbReference>
<sequence length="233" mass="26796">MKKIANYSSLHNFEFTPDGLRVWKAYNIGTGKLISWESIILYPQEATGLPRGGQTRFSHKVRAYLQKKFEIGLARGRKEETSQVANDMRKARNADGTRMFGRTEWLSKLQIQGFFSRMSAKRKQSTLKEFSTDEEDDEIDDAAAEEYACQNDEQLEKETSEAVVEAIGVRQSLMYDVFNLCEMANENKLSSFKCKMLKEFCKHFEIPFNTRNSKSELLQKITEMVAECSCSSK</sequence>
<keyword evidence="2" id="KW-1185">Reference proteome</keyword>
<dbReference type="Proteomes" id="UP001159405">
    <property type="component" value="Unassembled WGS sequence"/>
</dbReference>
<protein>
    <submittedName>
        <fullName evidence="1">Uncharacterized protein</fullName>
    </submittedName>
</protein>
<gene>
    <name evidence="1" type="ORF">PLOB_00036486</name>
</gene>
<accession>A0ABN8S7D9</accession>
<dbReference type="PANTHER" id="PTHR33845:SF1">
    <property type="entry name" value="C2H2-TYPE DOMAIN-CONTAINING PROTEIN"/>
    <property type="match status" value="1"/>
</dbReference>
<dbReference type="PANTHER" id="PTHR33845">
    <property type="entry name" value="C2H2-TYPE DOMAIN-CONTAINING PROTEIN"/>
    <property type="match status" value="1"/>
</dbReference>
<dbReference type="InterPro" id="IPR036361">
    <property type="entry name" value="SAP_dom_sf"/>
</dbReference>
<proteinExistence type="predicted"/>
<name>A0ABN8S7D9_9CNID</name>